<dbReference type="AlphaFoldDB" id="A0A4U8YRN8"/>
<dbReference type="RefSeq" id="WP_180143505.1">
    <property type="nucleotide sequence ID" value="NZ_CAADHO010000007.1"/>
</dbReference>
<evidence type="ECO:0000313" key="2">
    <source>
        <dbReference type="Proteomes" id="UP000507962"/>
    </source>
</evidence>
<proteinExistence type="predicted"/>
<dbReference type="Proteomes" id="UP000507962">
    <property type="component" value="Unassembled WGS sequence"/>
</dbReference>
<sequence>MSVTSSTHFKNLNKAYNAVGNSTWCAEDFLESNLDISKKLFTPESLVIGEPLPKKFEVYALLSGLSFPAEFSQKLVQIQRQISYILDDCLHYWVKPKNLGLEYCVFKWPEGALSISDIESIQSAISSKLHPSFTFSIYGVQINPDGCVVAKGYDHDAALFQIRDYIKNKISFLPKKQSGWAHVPLGRILAPVGSERFIQLSKLINSLSNKLIVATEITSMKFVHETRWYMEEKSIISEYPLNPLVDEVVS</sequence>
<dbReference type="EMBL" id="CAADHO010000007">
    <property type="protein sequence ID" value="VFQ46147.1"/>
    <property type="molecule type" value="Genomic_DNA"/>
</dbReference>
<accession>A0A4U8YRN8</accession>
<keyword evidence="2" id="KW-1185">Reference proteome</keyword>
<organism evidence="1 2">
    <name type="scientific">Desulfoluna butyratoxydans</name>
    <dbReference type="NCBI Taxonomy" id="231438"/>
    <lineage>
        <taxon>Bacteria</taxon>
        <taxon>Pseudomonadati</taxon>
        <taxon>Thermodesulfobacteriota</taxon>
        <taxon>Desulfobacteria</taxon>
        <taxon>Desulfobacterales</taxon>
        <taxon>Desulfolunaceae</taxon>
        <taxon>Desulfoluna</taxon>
    </lineage>
</organism>
<reference evidence="1 2" key="1">
    <citation type="submission" date="2019-03" db="EMBL/GenBank/DDBJ databases">
        <authorList>
            <person name="Nijsse B."/>
        </authorList>
    </citation>
    <scope>NUCLEOTIDE SEQUENCE [LARGE SCALE GENOMIC DNA]</scope>
    <source>
        <strain evidence="1">Desulfoluna butyratoxydans MSL71</strain>
    </source>
</reference>
<protein>
    <recommendedName>
        <fullName evidence="3">2'-5' RNA ligase family protein</fullName>
    </recommendedName>
</protein>
<gene>
    <name evidence="1" type="ORF">MSL71_38100</name>
</gene>
<evidence type="ECO:0000313" key="1">
    <source>
        <dbReference type="EMBL" id="VFQ46147.1"/>
    </source>
</evidence>
<name>A0A4U8YRN8_9BACT</name>
<evidence type="ECO:0008006" key="3">
    <source>
        <dbReference type="Google" id="ProtNLM"/>
    </source>
</evidence>